<protein>
    <submittedName>
        <fullName evidence="1">Uncharacterized protein</fullName>
    </submittedName>
</protein>
<gene>
    <name evidence="1" type="ORF">BN481_00025</name>
</gene>
<comment type="caution">
    <text evidence="1">The sequence shown here is derived from an EMBL/GenBank/DDBJ whole genome shotgun (WGS) entry which is preliminary data.</text>
</comment>
<dbReference type="AlphaFoldDB" id="R5UHP6"/>
<reference evidence="1" key="1">
    <citation type="submission" date="2012-11" db="EMBL/GenBank/DDBJ databases">
        <title>Dependencies among metagenomic species, viruses, plasmids and units of genetic variation.</title>
        <authorList>
            <person name="Nielsen H.B."/>
            <person name="Almeida M."/>
            <person name="Juncker A.S."/>
            <person name="Rasmussen S."/>
            <person name="Li J."/>
            <person name="Sunagawa S."/>
            <person name="Plichta D."/>
            <person name="Gautier L."/>
            <person name="Le Chatelier E."/>
            <person name="Peletier E."/>
            <person name="Bonde I."/>
            <person name="Nielsen T."/>
            <person name="Manichanh C."/>
            <person name="Arumugam M."/>
            <person name="Batto J."/>
            <person name="Santos M.B.Q.D."/>
            <person name="Blom N."/>
            <person name="Borruel N."/>
            <person name="Burgdorf K.S."/>
            <person name="Boumezbeur F."/>
            <person name="Casellas F."/>
            <person name="Dore J."/>
            <person name="Guarner F."/>
            <person name="Hansen T."/>
            <person name="Hildebrand F."/>
            <person name="Kaas R.S."/>
            <person name="Kennedy S."/>
            <person name="Kristiansen K."/>
            <person name="Kultima J.R."/>
            <person name="Leonard P."/>
            <person name="Levenez F."/>
            <person name="Lund O."/>
            <person name="Moumen B."/>
            <person name="Le Paslier D."/>
            <person name="Pons N."/>
            <person name="Pedersen O."/>
            <person name="Prifti E."/>
            <person name="Qin J."/>
            <person name="Raes J."/>
            <person name="Tap J."/>
            <person name="Tims S."/>
            <person name="Ussery D.W."/>
            <person name="Yamada T."/>
            <person name="MetaHit consortium"/>
            <person name="Renault P."/>
            <person name="Sicheritz-Ponten T."/>
            <person name="Bork P."/>
            <person name="Wang J."/>
            <person name="Brunak S."/>
            <person name="Ehrlich S.D."/>
        </authorList>
    </citation>
    <scope>NUCLEOTIDE SEQUENCE [LARGE SCALE GENOMIC DNA]</scope>
</reference>
<evidence type="ECO:0000313" key="1">
    <source>
        <dbReference type="EMBL" id="CCZ68337.1"/>
    </source>
</evidence>
<name>R5UHP6_MEDGN</name>
<sequence length="255" mass="29154">MVSGFTKFKERFQGFENQYVVIGGTACDLIMENEELPFRATKDVDIVLIVESITAEFGRQFWEYVKEAGYEHLNKSTGNAQFYRFTSPKSKEYPYMIEIFSRNPDFIILEDDAVLTPLPIDDEISSLSAILLNEAYYELLKTGQMMVDGIPVLSPTCLIPFKAKAWLDLKERKLNGEQVDSKNIKKHKNDVFRLAQLITANTRQVLSSEIAEDMKKFLSEIADETVDLKSLGIRGTGKQKIIDMLYLCYNLNDNT</sequence>
<accession>R5UHP6</accession>
<proteinExistence type="predicted"/>
<organism evidence="1">
    <name type="scientific">Mediterraneibacter gnavus CAG:126</name>
    <dbReference type="NCBI Taxonomy" id="1263106"/>
    <lineage>
        <taxon>Bacteria</taxon>
        <taxon>Bacillati</taxon>
        <taxon>Bacillota</taxon>
        <taxon>Clostridia</taxon>
        <taxon>Lachnospirales</taxon>
        <taxon>Lachnospiraceae</taxon>
        <taxon>Mediterraneibacter</taxon>
    </lineage>
</organism>
<dbReference type="EMBL" id="CBAL010000128">
    <property type="protein sequence ID" value="CCZ68337.1"/>
    <property type="molecule type" value="Genomic_DNA"/>
</dbReference>
<dbReference type="Proteomes" id="UP000018114">
    <property type="component" value="Unassembled WGS sequence"/>
</dbReference>
<dbReference type="PROSITE" id="PS51257">
    <property type="entry name" value="PROKAR_LIPOPROTEIN"/>
    <property type="match status" value="1"/>
</dbReference>